<protein>
    <submittedName>
        <fullName evidence="1">Uncharacterized protein</fullName>
    </submittedName>
</protein>
<organism evidence="1">
    <name type="scientific">Myoviridae sp. ctBZY1</name>
    <dbReference type="NCBI Taxonomy" id="2825046"/>
    <lineage>
        <taxon>Viruses</taxon>
        <taxon>Duplodnaviria</taxon>
        <taxon>Heunggongvirae</taxon>
        <taxon>Uroviricota</taxon>
        <taxon>Caudoviricetes</taxon>
    </lineage>
</organism>
<proteinExistence type="predicted"/>
<dbReference type="EMBL" id="BK016221">
    <property type="protein sequence ID" value="DAG03014.1"/>
    <property type="molecule type" value="Genomic_DNA"/>
</dbReference>
<sequence length="31" mass="3734">MTHLRETLDFTELVHTCQLEQLRIINMTCML</sequence>
<evidence type="ECO:0000313" key="1">
    <source>
        <dbReference type="EMBL" id="DAG03014.1"/>
    </source>
</evidence>
<reference evidence="1" key="1">
    <citation type="journal article" date="2021" name="Proc. Natl. Acad. Sci. U.S.A.">
        <title>A Catalog of Tens of Thousands of Viruses from Human Metagenomes Reveals Hidden Associations with Chronic Diseases.</title>
        <authorList>
            <person name="Tisza M.J."/>
            <person name="Buck C.B."/>
        </authorList>
    </citation>
    <scope>NUCLEOTIDE SEQUENCE</scope>
    <source>
        <strain evidence="1">CtBZY1</strain>
    </source>
</reference>
<accession>A0A8S5V8J3</accession>
<name>A0A8S5V8J3_9CAUD</name>